<dbReference type="InterPro" id="IPR001214">
    <property type="entry name" value="SET_dom"/>
</dbReference>
<evidence type="ECO:0000259" key="6">
    <source>
        <dbReference type="PROSITE" id="PS50865"/>
    </source>
</evidence>
<sequence length="323" mass="36336">MTTLFCSRCYKPGVSLMKCGKCQSRLYCSRECQRLDWKRASHKSWCKASGEINVDFEIRNAPGKGVGIFALRTFKRGEKIMVERPILYSRSGLVPVDADVAPGAQWAVDLLLPRDGSLQDKFDRNAMSCAEDQGASGLFITMSRVNHDCVGNTLHHYVDSQGVKILVASHEILAGDEITFSYTDIVRGRRTFLAQKFDFSCGCLACTDPSIGNLLLRAKELDQKIIQLGSSGNFAGSIRAGKSLLRIYDSLQSSPKMYLRTYYDMFQMAITKRSTLQDGIKYMKRAMQFALEFYGEQLKNDEIVTQYAKYLSHPSSHRNYLAA</sequence>
<dbReference type="GO" id="GO:0008270">
    <property type="term" value="F:zinc ion binding"/>
    <property type="evidence" value="ECO:0007669"/>
    <property type="project" value="UniProtKB-KW"/>
</dbReference>
<organism evidence="7">
    <name type="scientific">Hirondellea gigas</name>
    <dbReference type="NCBI Taxonomy" id="1518452"/>
    <lineage>
        <taxon>Eukaryota</taxon>
        <taxon>Metazoa</taxon>
        <taxon>Ecdysozoa</taxon>
        <taxon>Arthropoda</taxon>
        <taxon>Crustacea</taxon>
        <taxon>Multicrustacea</taxon>
        <taxon>Malacostraca</taxon>
        <taxon>Eumalacostraca</taxon>
        <taxon>Peracarida</taxon>
        <taxon>Amphipoda</taxon>
        <taxon>Amphilochidea</taxon>
        <taxon>Lysianassida</taxon>
        <taxon>Lysianassidira</taxon>
        <taxon>Lysianassoidea</taxon>
        <taxon>Lysianassidae</taxon>
        <taxon>Hirondellea</taxon>
    </lineage>
</organism>
<evidence type="ECO:0000256" key="3">
    <source>
        <dbReference type="ARBA" id="ARBA00022833"/>
    </source>
</evidence>
<evidence type="ECO:0000313" key="7">
    <source>
        <dbReference type="EMBL" id="LAC26967.1"/>
    </source>
</evidence>
<proteinExistence type="evidence at transcript level"/>
<dbReference type="SUPFAM" id="SSF82199">
    <property type="entry name" value="SET domain"/>
    <property type="match status" value="1"/>
</dbReference>
<dbReference type="InterPro" id="IPR046341">
    <property type="entry name" value="SET_dom_sf"/>
</dbReference>
<dbReference type="PANTHER" id="PTHR47332:SF4">
    <property type="entry name" value="SET DOMAIN-CONTAINING PROTEIN 5"/>
    <property type="match status" value="1"/>
</dbReference>
<dbReference type="Gene3D" id="2.170.270.10">
    <property type="entry name" value="SET domain"/>
    <property type="match status" value="1"/>
</dbReference>
<dbReference type="PROSITE" id="PS50865">
    <property type="entry name" value="ZF_MYND_2"/>
    <property type="match status" value="1"/>
</dbReference>
<dbReference type="PANTHER" id="PTHR47332">
    <property type="entry name" value="SET DOMAIN-CONTAINING PROTEIN 5"/>
    <property type="match status" value="1"/>
</dbReference>
<keyword evidence="1" id="KW-0479">Metal-binding</keyword>
<keyword evidence="3" id="KW-0862">Zinc</keyword>
<name>A0A6A7G741_9CRUS</name>
<dbReference type="Pfam" id="PF00856">
    <property type="entry name" value="SET"/>
    <property type="match status" value="1"/>
</dbReference>
<dbReference type="AlphaFoldDB" id="A0A6A7G741"/>
<accession>A0A6A7G741</accession>
<evidence type="ECO:0000256" key="2">
    <source>
        <dbReference type="ARBA" id="ARBA00022771"/>
    </source>
</evidence>
<dbReference type="SMART" id="SM00317">
    <property type="entry name" value="SET"/>
    <property type="match status" value="1"/>
</dbReference>
<protein>
    <submittedName>
        <fullName evidence="7">Uncharacterized protein</fullName>
    </submittedName>
</protein>
<dbReference type="GO" id="GO:0008170">
    <property type="term" value="F:N-methyltransferase activity"/>
    <property type="evidence" value="ECO:0007669"/>
    <property type="project" value="UniProtKB-ARBA"/>
</dbReference>
<feature type="domain" description="MYND-type" evidence="6">
    <location>
        <begin position="6"/>
        <end position="46"/>
    </location>
</feature>
<evidence type="ECO:0000259" key="5">
    <source>
        <dbReference type="PROSITE" id="PS50280"/>
    </source>
</evidence>
<evidence type="ECO:0000256" key="4">
    <source>
        <dbReference type="PROSITE-ProRule" id="PRU00134"/>
    </source>
</evidence>
<dbReference type="InterPro" id="IPR011990">
    <property type="entry name" value="TPR-like_helical_dom_sf"/>
</dbReference>
<dbReference type="InterPro" id="IPR053185">
    <property type="entry name" value="SET_domain_protein"/>
</dbReference>
<dbReference type="PROSITE" id="PS01360">
    <property type="entry name" value="ZF_MYND_1"/>
    <property type="match status" value="1"/>
</dbReference>
<dbReference type="Gene3D" id="1.25.40.10">
    <property type="entry name" value="Tetratricopeptide repeat domain"/>
    <property type="match status" value="1"/>
</dbReference>
<dbReference type="GO" id="GO:0008757">
    <property type="term" value="F:S-adenosylmethionine-dependent methyltransferase activity"/>
    <property type="evidence" value="ECO:0007669"/>
    <property type="project" value="UniProtKB-ARBA"/>
</dbReference>
<dbReference type="EMBL" id="IACT01007855">
    <property type="protein sequence ID" value="LAC26967.1"/>
    <property type="molecule type" value="mRNA"/>
</dbReference>
<dbReference type="CDD" id="cd20071">
    <property type="entry name" value="SET_SMYD"/>
    <property type="match status" value="1"/>
</dbReference>
<reference evidence="7" key="1">
    <citation type="submission" date="2017-11" db="EMBL/GenBank/DDBJ databases">
        <title>The sensing device of the deep-sea amphipod.</title>
        <authorList>
            <person name="Kobayashi H."/>
            <person name="Nagahama T."/>
            <person name="Arai W."/>
            <person name="Sasagawa Y."/>
            <person name="Umeda M."/>
            <person name="Hayashi T."/>
            <person name="Nikaido I."/>
            <person name="Watanabe H."/>
            <person name="Oguri K."/>
            <person name="Kitazato H."/>
            <person name="Fujioka K."/>
            <person name="Kido Y."/>
            <person name="Takami H."/>
        </authorList>
    </citation>
    <scope>NUCLEOTIDE SEQUENCE</scope>
    <source>
        <tissue evidence="7">Whole body</tissue>
    </source>
</reference>
<dbReference type="GO" id="GO:0008276">
    <property type="term" value="F:protein methyltransferase activity"/>
    <property type="evidence" value="ECO:0007669"/>
    <property type="project" value="UniProtKB-ARBA"/>
</dbReference>
<dbReference type="Gene3D" id="6.10.140.2220">
    <property type="match status" value="1"/>
</dbReference>
<keyword evidence="2 4" id="KW-0863">Zinc-finger</keyword>
<dbReference type="PROSITE" id="PS50280">
    <property type="entry name" value="SET"/>
    <property type="match status" value="1"/>
</dbReference>
<feature type="domain" description="SET" evidence="5">
    <location>
        <begin position="54"/>
        <end position="183"/>
    </location>
</feature>
<dbReference type="InterPro" id="IPR002893">
    <property type="entry name" value="Znf_MYND"/>
</dbReference>
<evidence type="ECO:0000256" key="1">
    <source>
        <dbReference type="ARBA" id="ARBA00022723"/>
    </source>
</evidence>
<dbReference type="Pfam" id="PF01753">
    <property type="entry name" value="zf-MYND"/>
    <property type="match status" value="1"/>
</dbReference>